<evidence type="ECO:0000259" key="8">
    <source>
        <dbReference type="Pfam" id="PF00924"/>
    </source>
</evidence>
<dbReference type="GO" id="GO:0005886">
    <property type="term" value="C:plasma membrane"/>
    <property type="evidence" value="ECO:0007669"/>
    <property type="project" value="UniProtKB-SubCell"/>
</dbReference>
<dbReference type="InterPro" id="IPR045275">
    <property type="entry name" value="MscS_archaea/bacteria_type"/>
</dbReference>
<dbReference type="AlphaFoldDB" id="A0A0W8F827"/>
<keyword evidence="4 7" id="KW-0812">Transmembrane</keyword>
<dbReference type="SUPFAM" id="SSF82861">
    <property type="entry name" value="Mechanosensitive channel protein MscS (YggB), transmembrane region"/>
    <property type="match status" value="1"/>
</dbReference>
<feature type="domain" description="Mechanosensitive ion channel MscS" evidence="8">
    <location>
        <begin position="144"/>
        <end position="210"/>
    </location>
</feature>
<dbReference type="Pfam" id="PF21082">
    <property type="entry name" value="MS_channel_3rd"/>
    <property type="match status" value="1"/>
</dbReference>
<accession>A0A0W8F827</accession>
<gene>
    <name evidence="10" type="ORF">ASZ90_013389</name>
</gene>
<keyword evidence="3" id="KW-1003">Cell membrane</keyword>
<dbReference type="InterPro" id="IPR011014">
    <property type="entry name" value="MscS_channel_TM-2"/>
</dbReference>
<dbReference type="EMBL" id="LNQE01001473">
    <property type="protein sequence ID" value="KUG16942.1"/>
    <property type="molecule type" value="Genomic_DNA"/>
</dbReference>
<dbReference type="PANTHER" id="PTHR30221">
    <property type="entry name" value="SMALL-CONDUCTANCE MECHANOSENSITIVE CHANNEL"/>
    <property type="match status" value="1"/>
</dbReference>
<dbReference type="Pfam" id="PF00924">
    <property type="entry name" value="MS_channel_2nd"/>
    <property type="match status" value="1"/>
</dbReference>
<dbReference type="SUPFAM" id="SSF82689">
    <property type="entry name" value="Mechanosensitive channel protein MscS (YggB), C-terminal domain"/>
    <property type="match status" value="1"/>
</dbReference>
<evidence type="ECO:0000256" key="2">
    <source>
        <dbReference type="ARBA" id="ARBA00008017"/>
    </source>
</evidence>
<dbReference type="Gene3D" id="1.10.287.1260">
    <property type="match status" value="1"/>
</dbReference>
<evidence type="ECO:0000313" key="10">
    <source>
        <dbReference type="EMBL" id="KUG16942.1"/>
    </source>
</evidence>
<dbReference type="InterPro" id="IPR011066">
    <property type="entry name" value="MscS_channel_C_sf"/>
</dbReference>
<feature type="domain" description="Mechanosensitive ion channel MscS C-terminal" evidence="9">
    <location>
        <begin position="220"/>
        <end position="301"/>
    </location>
</feature>
<evidence type="ECO:0000256" key="4">
    <source>
        <dbReference type="ARBA" id="ARBA00022692"/>
    </source>
</evidence>
<evidence type="ECO:0000259" key="9">
    <source>
        <dbReference type="Pfam" id="PF21082"/>
    </source>
</evidence>
<organism evidence="10">
    <name type="scientific">hydrocarbon metagenome</name>
    <dbReference type="NCBI Taxonomy" id="938273"/>
    <lineage>
        <taxon>unclassified sequences</taxon>
        <taxon>metagenomes</taxon>
        <taxon>ecological metagenomes</taxon>
    </lineage>
</organism>
<feature type="transmembrane region" description="Helical" evidence="7">
    <location>
        <begin position="123"/>
        <end position="142"/>
    </location>
</feature>
<comment type="similarity">
    <text evidence="2">Belongs to the MscS (TC 1.A.23) family.</text>
</comment>
<sequence>MTLPFADIPEFSSQLTGRGPAEDIISIIKYIYIRYIGSALAENVWYIISTIISISIIIILTILIARLVNGLLEKQIPKIVESSRLGKEFDETSHAMTRRLIVAAIYTVGILMTILLIPSLNRIAIAMLAGAGVATLAIGFAAQDSLSNIISGIFLAIFKPMRIGDYVDFKGEYGYVEDITLRHTIICTWDQRRIIVPNKLMGSDFIVNWSIGNPETVWPVNFGIGYSSDIDKARSIITEVAESHPHVLKEKGINVRLIELGDFAMNLRLTFYAPSRGMAYDAGCDIREAVKKRFDAEGIEIPYPYQNVIIMKQPVEASSCPVPENDHSQEEEQAN</sequence>
<dbReference type="Gene3D" id="2.30.30.60">
    <property type="match status" value="1"/>
</dbReference>
<dbReference type="GO" id="GO:0008381">
    <property type="term" value="F:mechanosensitive monoatomic ion channel activity"/>
    <property type="evidence" value="ECO:0007669"/>
    <property type="project" value="InterPro"/>
</dbReference>
<dbReference type="InterPro" id="IPR010920">
    <property type="entry name" value="LSM_dom_sf"/>
</dbReference>
<keyword evidence="6 7" id="KW-0472">Membrane</keyword>
<evidence type="ECO:0000256" key="5">
    <source>
        <dbReference type="ARBA" id="ARBA00022989"/>
    </source>
</evidence>
<evidence type="ECO:0000256" key="3">
    <source>
        <dbReference type="ARBA" id="ARBA00022475"/>
    </source>
</evidence>
<dbReference type="InterPro" id="IPR023408">
    <property type="entry name" value="MscS_beta-dom_sf"/>
</dbReference>
<reference evidence="10" key="1">
    <citation type="journal article" date="2015" name="Proc. Natl. Acad. Sci. U.S.A.">
        <title>Networks of energetic and metabolic interactions define dynamics in microbial communities.</title>
        <authorList>
            <person name="Embree M."/>
            <person name="Liu J.K."/>
            <person name="Al-Bassam M.M."/>
            <person name="Zengler K."/>
        </authorList>
    </citation>
    <scope>NUCLEOTIDE SEQUENCE</scope>
</reference>
<feature type="transmembrane region" description="Helical" evidence="7">
    <location>
        <begin position="100"/>
        <end position="117"/>
    </location>
</feature>
<evidence type="ECO:0000256" key="1">
    <source>
        <dbReference type="ARBA" id="ARBA00004651"/>
    </source>
</evidence>
<dbReference type="InterPro" id="IPR006685">
    <property type="entry name" value="MscS_channel_2nd"/>
</dbReference>
<comment type="caution">
    <text evidence="10">The sequence shown here is derived from an EMBL/GenBank/DDBJ whole genome shotgun (WGS) entry which is preliminary data.</text>
</comment>
<comment type="subcellular location">
    <subcellularLocation>
        <location evidence="1">Cell membrane</location>
        <topology evidence="1">Multi-pass membrane protein</topology>
    </subcellularLocation>
</comment>
<keyword evidence="5 7" id="KW-1133">Transmembrane helix</keyword>
<dbReference type="PANTHER" id="PTHR30221:SF1">
    <property type="entry name" value="SMALL-CONDUCTANCE MECHANOSENSITIVE CHANNEL"/>
    <property type="match status" value="1"/>
</dbReference>
<proteinExistence type="inferred from homology"/>
<protein>
    <submittedName>
        <fullName evidence="10">Potassium efflux system kefa protein / small-conductance mechanosensitive channel</fullName>
    </submittedName>
</protein>
<feature type="transmembrane region" description="Helical" evidence="7">
    <location>
        <begin position="44"/>
        <end position="68"/>
    </location>
</feature>
<dbReference type="Gene3D" id="3.30.70.100">
    <property type="match status" value="1"/>
</dbReference>
<evidence type="ECO:0000256" key="7">
    <source>
        <dbReference type="SAM" id="Phobius"/>
    </source>
</evidence>
<name>A0A0W8F827_9ZZZZ</name>
<dbReference type="InterPro" id="IPR049278">
    <property type="entry name" value="MS_channel_C"/>
</dbReference>
<dbReference type="SUPFAM" id="SSF50182">
    <property type="entry name" value="Sm-like ribonucleoproteins"/>
    <property type="match status" value="1"/>
</dbReference>
<evidence type="ECO:0000256" key="6">
    <source>
        <dbReference type="ARBA" id="ARBA00023136"/>
    </source>
</evidence>